<dbReference type="OrthoDB" id="8576060at2"/>
<dbReference type="Proteomes" id="UP000191418">
    <property type="component" value="Unassembled WGS sequence"/>
</dbReference>
<keyword evidence="2 5" id="KW-0812">Transmembrane</keyword>
<evidence type="ECO:0000313" key="7">
    <source>
        <dbReference type="EMBL" id="OPX54368.1"/>
    </source>
</evidence>
<keyword evidence="8" id="KW-1185">Reference proteome</keyword>
<feature type="transmembrane region" description="Helical" evidence="5">
    <location>
        <begin position="15"/>
        <end position="48"/>
    </location>
</feature>
<dbReference type="InterPro" id="IPR051533">
    <property type="entry name" value="WaaL-like"/>
</dbReference>
<accession>A0A1T4S9A4</accession>
<keyword evidence="3 5" id="KW-1133">Transmembrane helix</keyword>
<feature type="transmembrane region" description="Helical" evidence="5">
    <location>
        <begin position="115"/>
        <end position="132"/>
    </location>
</feature>
<evidence type="ECO:0000259" key="6">
    <source>
        <dbReference type="Pfam" id="PF04932"/>
    </source>
</evidence>
<dbReference type="STRING" id="64969.SAMN02745127_02850"/>
<dbReference type="RefSeq" id="WP_078746369.1">
    <property type="nucleotide sequence ID" value="NZ_FUXG01000026.1"/>
</dbReference>
<gene>
    <name evidence="7" type="ORF">BTE48_14595</name>
</gene>
<protein>
    <recommendedName>
        <fullName evidence="6">O-antigen ligase-related domain-containing protein</fullName>
    </recommendedName>
</protein>
<organism evidence="7 8">
    <name type="scientific">Oceanospirillum multiglobuliferum</name>
    <dbReference type="NCBI Taxonomy" id="64969"/>
    <lineage>
        <taxon>Bacteria</taxon>
        <taxon>Pseudomonadati</taxon>
        <taxon>Pseudomonadota</taxon>
        <taxon>Gammaproteobacteria</taxon>
        <taxon>Oceanospirillales</taxon>
        <taxon>Oceanospirillaceae</taxon>
        <taxon>Oceanospirillum</taxon>
    </lineage>
</organism>
<dbReference type="Pfam" id="PF04932">
    <property type="entry name" value="Wzy_C"/>
    <property type="match status" value="1"/>
</dbReference>
<dbReference type="AlphaFoldDB" id="A0A1T4S9A4"/>
<feature type="transmembrane region" description="Helical" evidence="5">
    <location>
        <begin position="225"/>
        <end position="242"/>
    </location>
</feature>
<feature type="transmembrane region" description="Helical" evidence="5">
    <location>
        <begin position="176"/>
        <end position="195"/>
    </location>
</feature>
<dbReference type="GO" id="GO:0016020">
    <property type="term" value="C:membrane"/>
    <property type="evidence" value="ECO:0007669"/>
    <property type="project" value="UniProtKB-SubCell"/>
</dbReference>
<proteinExistence type="predicted"/>
<evidence type="ECO:0000313" key="8">
    <source>
        <dbReference type="Proteomes" id="UP000191418"/>
    </source>
</evidence>
<feature type="transmembrane region" description="Helical" evidence="5">
    <location>
        <begin position="362"/>
        <end position="379"/>
    </location>
</feature>
<feature type="transmembrane region" description="Helical" evidence="5">
    <location>
        <begin position="333"/>
        <end position="350"/>
    </location>
</feature>
<keyword evidence="4 5" id="KW-0472">Membrane</keyword>
<evidence type="ECO:0000256" key="5">
    <source>
        <dbReference type="SAM" id="Phobius"/>
    </source>
</evidence>
<evidence type="ECO:0000256" key="1">
    <source>
        <dbReference type="ARBA" id="ARBA00004141"/>
    </source>
</evidence>
<dbReference type="PANTHER" id="PTHR37422">
    <property type="entry name" value="TEICHURONIC ACID BIOSYNTHESIS PROTEIN TUAE"/>
    <property type="match status" value="1"/>
</dbReference>
<comment type="subcellular location">
    <subcellularLocation>
        <location evidence="1">Membrane</location>
        <topology evidence="1">Multi-pass membrane protein</topology>
    </subcellularLocation>
</comment>
<comment type="caution">
    <text evidence="7">The sequence shown here is derived from an EMBL/GenBank/DDBJ whole genome shotgun (WGS) entry which is preliminary data.</text>
</comment>
<dbReference type="PANTHER" id="PTHR37422:SF17">
    <property type="entry name" value="O-ANTIGEN LIGASE"/>
    <property type="match status" value="1"/>
</dbReference>
<feature type="transmembrane region" description="Helical" evidence="5">
    <location>
        <begin position="60"/>
        <end position="81"/>
    </location>
</feature>
<evidence type="ECO:0000256" key="3">
    <source>
        <dbReference type="ARBA" id="ARBA00022989"/>
    </source>
</evidence>
<feature type="domain" description="O-antigen ligase-related" evidence="6">
    <location>
        <begin position="186"/>
        <end position="340"/>
    </location>
</feature>
<reference evidence="7 8" key="1">
    <citation type="submission" date="2017-01" db="EMBL/GenBank/DDBJ databases">
        <title>Genome Sequencing of a Marine Spirillum, Oceanospirillum multiglobuliferum ATCC 33336, from Japan.</title>
        <authorList>
            <person name="Carney J.G."/>
            <person name="Trachtenberg A.M."/>
            <person name="Rheaume B.A."/>
            <person name="Linnane J.D."/>
            <person name="Pitts N.L."/>
            <person name="Mykles D.L."/>
            <person name="Maclea K.S."/>
        </authorList>
    </citation>
    <scope>NUCLEOTIDE SEQUENCE [LARGE SCALE GENOMIC DNA]</scope>
    <source>
        <strain evidence="7 8">ATCC 33336</strain>
    </source>
</reference>
<feature type="transmembrane region" description="Helical" evidence="5">
    <location>
        <begin position="201"/>
        <end position="218"/>
    </location>
</feature>
<name>A0A1T4S9A4_9GAMM</name>
<dbReference type="InterPro" id="IPR007016">
    <property type="entry name" value="O-antigen_ligase-rel_domated"/>
</dbReference>
<feature type="transmembrane region" description="Helical" evidence="5">
    <location>
        <begin position="385"/>
        <end position="407"/>
    </location>
</feature>
<evidence type="ECO:0000256" key="2">
    <source>
        <dbReference type="ARBA" id="ARBA00022692"/>
    </source>
</evidence>
<evidence type="ECO:0000256" key="4">
    <source>
        <dbReference type="ARBA" id="ARBA00023136"/>
    </source>
</evidence>
<sequence length="421" mass="47192">MQCIPEKIFNSYNNIAVFLFFVLALIIPSGYSYGATLLLFGALFHFFVHNENNVPFQIKNTKYILALLITYFSIQLISVLIHHEEARELDKSARFLLAAFVLYALTKFPIRSKVFWASVAAGAVTTGLFALYQRYHLGVYRVGGTNNPIQYGNISMLLGVLSLAGLTWALEKKRKLLWCSLLITGAFLAILASFFSLSRGGWIGLPIIIIFIISNLSTSISKKTVIISLSIAMLSLFSAYKIESIGIKHRVDEAFSNIEHYIDGSNQGTSVGIRFNLWINAYQLFSEKPIFGHGKEGYITTKNEYINNNQASPHIGHFNQAHNEILDTMAKRGLFGLSALFALYIIPVLLFKPYLKHKNSDVRASAMAGCLLSFCYFDFGLTQGFLLHNSGTMMFAFTLVIITSVFTQELRRANHSRCTDC</sequence>
<dbReference type="EMBL" id="MTSM01000027">
    <property type="protein sequence ID" value="OPX54368.1"/>
    <property type="molecule type" value="Genomic_DNA"/>
</dbReference>
<feature type="transmembrane region" description="Helical" evidence="5">
    <location>
        <begin position="152"/>
        <end position="169"/>
    </location>
</feature>